<dbReference type="InterPro" id="IPR028250">
    <property type="entry name" value="DsbDN"/>
</dbReference>
<evidence type="ECO:0000313" key="4">
    <source>
        <dbReference type="Proteomes" id="UP000322080"/>
    </source>
</evidence>
<evidence type="ECO:0000313" key="3">
    <source>
        <dbReference type="EMBL" id="TYB82063.1"/>
    </source>
</evidence>
<accession>A0A5D0RKU8</accession>
<reference evidence="3 4" key="1">
    <citation type="submission" date="2019-08" db="EMBL/GenBank/DDBJ databases">
        <title>Identification of a novel species of the genus Boseongicola.</title>
        <authorList>
            <person name="Zhang X.-Q."/>
        </authorList>
    </citation>
    <scope>NUCLEOTIDE SEQUENCE [LARGE SCALE GENOMIC DNA]</scope>
    <source>
        <strain evidence="3 4">HY14</strain>
    </source>
</reference>
<protein>
    <recommendedName>
        <fullName evidence="2">Thiol:disulfide interchange protein DsbD N-terminal domain-containing protein</fullName>
    </recommendedName>
</protein>
<keyword evidence="1" id="KW-0732">Signal</keyword>
<dbReference type="RefSeq" id="WP_148376767.1">
    <property type="nucleotide sequence ID" value="NZ_VSIY01000004.1"/>
</dbReference>
<feature type="domain" description="Thiol:disulfide interchange protein DsbD N-terminal" evidence="2">
    <location>
        <begin position="39"/>
        <end position="144"/>
    </location>
</feature>
<keyword evidence="4" id="KW-1185">Reference proteome</keyword>
<proteinExistence type="predicted"/>
<dbReference type="AlphaFoldDB" id="A0A5D0RKU8"/>
<comment type="caution">
    <text evidence="3">The sequence shown here is derived from an EMBL/GenBank/DDBJ whole genome shotgun (WGS) entry which is preliminary data.</text>
</comment>
<dbReference type="Proteomes" id="UP000322080">
    <property type="component" value="Unassembled WGS sequence"/>
</dbReference>
<dbReference type="EMBL" id="VSIY01000004">
    <property type="protein sequence ID" value="TYB82063.1"/>
    <property type="molecule type" value="Genomic_DNA"/>
</dbReference>
<feature type="signal peptide" evidence="1">
    <location>
        <begin position="1"/>
        <end position="20"/>
    </location>
</feature>
<sequence>MIRSLTAILSAALLATPAHADAPIGTPAVLEVLPGWREDGGHHMAALRITLADGWKTYWRAPGEAGIPPMFDWAGSENLAEVRFHWPVPEVMHTNGMTTLVYSDEVVIPMEVIPLDPAAPVGLVAEVRMGVCHEICVPFDASFTGALPTGGGEDSRITLALARQPDSADEAGLVAARCAVAPIADGVRVIASLDLPRLGDDEHVVIEPANPETWASEAITGRDGGILSASVDLVPAAGKPFDLDTQSLRLTVLAAGRAVDIRGCDPAP</sequence>
<gene>
    <name evidence="3" type="ORF">FVF75_04840</name>
</gene>
<evidence type="ECO:0000259" key="2">
    <source>
        <dbReference type="Pfam" id="PF11412"/>
    </source>
</evidence>
<dbReference type="Pfam" id="PF11412">
    <property type="entry name" value="DsbD_N"/>
    <property type="match status" value="1"/>
</dbReference>
<organism evidence="3 4">
    <name type="scientific">Maritimibacter fusiformis</name>
    <dbReference type="NCBI Taxonomy" id="2603819"/>
    <lineage>
        <taxon>Bacteria</taxon>
        <taxon>Pseudomonadati</taxon>
        <taxon>Pseudomonadota</taxon>
        <taxon>Alphaproteobacteria</taxon>
        <taxon>Rhodobacterales</taxon>
        <taxon>Roseobacteraceae</taxon>
        <taxon>Maritimibacter</taxon>
    </lineage>
</organism>
<name>A0A5D0RKU8_9RHOB</name>
<evidence type="ECO:0000256" key="1">
    <source>
        <dbReference type="SAM" id="SignalP"/>
    </source>
</evidence>
<feature type="chain" id="PRO_5023119400" description="Thiol:disulfide interchange protein DsbD N-terminal domain-containing protein" evidence="1">
    <location>
        <begin position="21"/>
        <end position="268"/>
    </location>
</feature>